<reference evidence="2 3" key="2">
    <citation type="journal article" date="2012" name="Stand. Genomic Sci.">
        <title>Complete Genome Sequence of Clostridium clariflavum DSM 19732.</title>
        <authorList>
            <person name="Izquierdo J.A."/>
            <person name="Goodwin L."/>
            <person name="Davenport K.W."/>
            <person name="Teshima H."/>
            <person name="Bruce D."/>
            <person name="Detter C."/>
            <person name="Tapia R."/>
            <person name="Han S."/>
            <person name="Land M."/>
            <person name="Hauser L."/>
            <person name="Jeffries C.D."/>
            <person name="Han J."/>
            <person name="Pitluck S."/>
            <person name="Nolan M."/>
            <person name="Chen A."/>
            <person name="Huntemann M."/>
            <person name="Mavromatis K."/>
            <person name="Mikhailova N."/>
            <person name="Liolios K."/>
            <person name="Woyke T."/>
            <person name="Lynd L.R."/>
        </authorList>
    </citation>
    <scope>NUCLEOTIDE SEQUENCE [LARGE SCALE GENOMIC DNA]</scope>
    <source>
        <strain evidence="3">DSM 19732 / NBRC 101661 / EBR45</strain>
    </source>
</reference>
<keyword evidence="1" id="KW-0472">Membrane</keyword>
<name>G8M0P3_ACECE</name>
<feature type="transmembrane region" description="Helical" evidence="1">
    <location>
        <begin position="51"/>
        <end position="69"/>
    </location>
</feature>
<evidence type="ECO:0000313" key="3">
    <source>
        <dbReference type="Proteomes" id="UP000005435"/>
    </source>
</evidence>
<feature type="transmembrane region" description="Helical" evidence="1">
    <location>
        <begin position="110"/>
        <end position="143"/>
    </location>
</feature>
<feature type="transmembrane region" description="Helical" evidence="1">
    <location>
        <begin position="75"/>
        <end position="98"/>
    </location>
</feature>
<dbReference type="Proteomes" id="UP000005435">
    <property type="component" value="Chromosome"/>
</dbReference>
<feature type="transmembrane region" description="Helical" evidence="1">
    <location>
        <begin position="269"/>
        <end position="287"/>
    </location>
</feature>
<dbReference type="HOGENOM" id="CLU_008413_3_0_9"/>
<dbReference type="EMBL" id="CP003065">
    <property type="protein sequence ID" value="AEV69124.1"/>
    <property type="molecule type" value="Genomic_DNA"/>
</dbReference>
<dbReference type="Pfam" id="PF09586">
    <property type="entry name" value="YfhO"/>
    <property type="match status" value="1"/>
</dbReference>
<keyword evidence="1" id="KW-0812">Transmembrane</keyword>
<evidence type="ECO:0000256" key="1">
    <source>
        <dbReference type="SAM" id="Phobius"/>
    </source>
</evidence>
<evidence type="ECO:0000313" key="2">
    <source>
        <dbReference type="EMBL" id="AEV69124.1"/>
    </source>
</evidence>
<keyword evidence="3" id="KW-1185">Reference proteome</keyword>
<dbReference type="PANTHER" id="PTHR38454">
    <property type="entry name" value="INTEGRAL MEMBRANE PROTEIN-RELATED"/>
    <property type="match status" value="1"/>
</dbReference>
<protein>
    <submittedName>
        <fullName evidence="2">Putative membrane protein</fullName>
    </submittedName>
</protein>
<dbReference type="InterPro" id="IPR018580">
    <property type="entry name" value="Uncharacterised_YfhO"/>
</dbReference>
<dbReference type="STRING" id="720554.Clocl_2554"/>
<dbReference type="AlphaFoldDB" id="G8M0P3"/>
<feature type="transmembrane region" description="Helical" evidence="1">
    <location>
        <begin position="155"/>
        <end position="184"/>
    </location>
</feature>
<accession>G8M0P3</accession>
<reference evidence="3" key="1">
    <citation type="submission" date="2011-12" db="EMBL/GenBank/DDBJ databases">
        <title>Complete sequence of Clostridium clariflavum DSM 19732.</title>
        <authorList>
            <consortium name="US DOE Joint Genome Institute"/>
            <person name="Lucas S."/>
            <person name="Han J."/>
            <person name="Lapidus A."/>
            <person name="Cheng J.-F."/>
            <person name="Goodwin L."/>
            <person name="Pitluck S."/>
            <person name="Peters L."/>
            <person name="Teshima H."/>
            <person name="Detter J.C."/>
            <person name="Han C."/>
            <person name="Tapia R."/>
            <person name="Land M."/>
            <person name="Hauser L."/>
            <person name="Kyrpides N."/>
            <person name="Ivanova N."/>
            <person name="Pagani I."/>
            <person name="Kitzmiller T."/>
            <person name="Lynd L."/>
            <person name="Izquierdo J."/>
            <person name="Woyke T."/>
        </authorList>
    </citation>
    <scope>NUCLEOTIDE SEQUENCE [LARGE SCALE GENOMIC DNA]</scope>
    <source>
        <strain evidence="3">DSM 19732 / NBRC 101661 / EBR45</strain>
    </source>
</reference>
<feature type="transmembrane region" description="Helical" evidence="1">
    <location>
        <begin position="357"/>
        <end position="377"/>
    </location>
</feature>
<dbReference type="PANTHER" id="PTHR38454:SF1">
    <property type="entry name" value="INTEGRAL MEMBRANE PROTEIN"/>
    <property type="match status" value="1"/>
</dbReference>
<feature type="transmembrane region" description="Helical" evidence="1">
    <location>
        <begin position="331"/>
        <end position="348"/>
    </location>
</feature>
<dbReference type="KEGG" id="ccl:Clocl_2554"/>
<feature type="transmembrane region" description="Helical" evidence="1">
    <location>
        <begin position="720"/>
        <end position="741"/>
    </location>
</feature>
<keyword evidence="1" id="KW-1133">Transmembrane helix</keyword>
<organism evidence="2 3">
    <name type="scientific">Acetivibrio clariflavus (strain DSM 19732 / NBRC 101661 / EBR45)</name>
    <name type="common">Clostridium clariflavum</name>
    <dbReference type="NCBI Taxonomy" id="720554"/>
    <lineage>
        <taxon>Bacteria</taxon>
        <taxon>Bacillati</taxon>
        <taxon>Bacillota</taxon>
        <taxon>Clostridia</taxon>
        <taxon>Eubacteriales</taxon>
        <taxon>Oscillospiraceae</taxon>
        <taxon>Acetivibrio</taxon>
    </lineage>
</organism>
<dbReference type="eggNOG" id="COG4485">
    <property type="taxonomic scope" value="Bacteria"/>
</dbReference>
<proteinExistence type="predicted"/>
<gene>
    <name evidence="2" type="ordered locus">Clocl_2554</name>
</gene>
<sequence>MLIAFAKMGMAPFGEKSILIMDMSGQYIEFLCGLKNGDIFFSWSKALGGNYIGVFTYYVSSPLSFLTLFCPNSKMPIAVLFLTVLKIGLAGFTFSLLLRYKFGRYDVSTILFSMLYGLMSYNIAYSMCIMWLDGVIWLPIIILGVEKILEGKNNWLLTFALFVSFISTYYISYMTGLFTAIYFVYRCVENKTGIKKFFKYGFKFALSTVIAASWGAFLLLPTLISLFQGRIGQTVNDYSGKFNFSLFSPKLLYKFLPGGYDSITNSGTPFIYCSILALLLFLIFFLLRKISLRSKISTALFVIFMFCSLWFCKLDKAWHVFQYPNWFPYRYSFLFSFLILITACRVFMEFKFKRQTVAIILLIVCGLDMYVNTVGILKGLDREFRYESYESYHEYKEKITTLIEETKKDKEKFFRVGATFERTKNEPIAFGYKGITHYSSTYNRNVNKFLKDLGMAQAWLWSSYFGSSMVTDALFSVKYVLSERSMPPDYSLVNQNGNAKLYRNPYVLSIGMAVNGKSLKEFYFSTDPFRTQNDLVKALAGISEDCFVPLYATKSNTGGVIQYTFTSNGMPVYADFGSGNNGRDLLVNGMYVSHLFTNETRCVQYIGTFPEGENVNVEIKGSENVDGKFYYLHKENFKKAVLALRISEMSVEYCYNGRIGGTVTANEGDVLFTTIPYDKGWKAYVDGKEVKLEPFANSLITIPLTAGTHRIKLTYIPAGFIEGICISVIPGLLALFMLFITKKIRTVKFQKTK</sequence>
<feature type="transmembrane region" description="Helical" evidence="1">
    <location>
        <begin position="294"/>
        <end position="311"/>
    </location>
</feature>
<feature type="transmembrane region" description="Helical" evidence="1">
    <location>
        <begin position="204"/>
        <end position="227"/>
    </location>
</feature>